<dbReference type="EMBL" id="LS483469">
    <property type="protein sequence ID" value="SQI36029.1"/>
    <property type="molecule type" value="Genomic_DNA"/>
</dbReference>
<dbReference type="SUPFAM" id="SSF53756">
    <property type="entry name" value="UDP-Glycosyltransferase/glycogen phosphorylase"/>
    <property type="match status" value="1"/>
</dbReference>
<sequence length="127" mass="14507">MKKICYFINSDWYFDLHWVERAFAAKAAGYEIHVVSHFVGDDILQKLTEKGFVCHNSSVSEQSINPFHFVGSLFKVWRLLKKINPDVLHCITIKPCLMGGSLPASITNLLSWALSAWDGCLWKISYL</sequence>
<organism evidence="2 3">
    <name type="scientific">Serratia plymuthica</name>
    <dbReference type="NCBI Taxonomy" id="82996"/>
    <lineage>
        <taxon>Bacteria</taxon>
        <taxon>Pseudomonadati</taxon>
        <taxon>Pseudomonadota</taxon>
        <taxon>Gammaproteobacteria</taxon>
        <taxon>Enterobacterales</taxon>
        <taxon>Yersiniaceae</taxon>
        <taxon>Serratia</taxon>
    </lineage>
</organism>
<dbReference type="AlphaFoldDB" id="A0A2X4UBN9"/>
<reference evidence="2 3" key="1">
    <citation type="submission" date="2018-06" db="EMBL/GenBank/DDBJ databases">
        <authorList>
            <consortium name="Pathogen Informatics"/>
            <person name="Doyle S."/>
        </authorList>
    </citation>
    <scope>NUCLEOTIDE SEQUENCE [LARGE SCALE GENOMIC DNA]</scope>
    <source>
        <strain evidence="2 3">NCTC12961</strain>
    </source>
</reference>
<accession>A0A2X4UBN9</accession>
<gene>
    <name evidence="2" type="ORF">NCTC12961_01992</name>
</gene>
<feature type="domain" description="Glycosyltransferase subfamily 4-like N-terminal" evidence="1">
    <location>
        <begin position="3"/>
        <end position="117"/>
    </location>
</feature>
<name>A0A2X4UBN9_SERPL</name>
<proteinExistence type="predicted"/>
<dbReference type="Pfam" id="PF13477">
    <property type="entry name" value="Glyco_trans_4_2"/>
    <property type="match status" value="1"/>
</dbReference>
<evidence type="ECO:0000313" key="2">
    <source>
        <dbReference type="EMBL" id="SQI36029.1"/>
    </source>
</evidence>
<evidence type="ECO:0000259" key="1">
    <source>
        <dbReference type="Pfam" id="PF13477"/>
    </source>
</evidence>
<evidence type="ECO:0000313" key="3">
    <source>
        <dbReference type="Proteomes" id="UP000248897"/>
    </source>
</evidence>
<dbReference type="InterPro" id="IPR028098">
    <property type="entry name" value="Glyco_trans_4-like_N"/>
</dbReference>
<dbReference type="Proteomes" id="UP000248897">
    <property type="component" value="Chromosome 1"/>
</dbReference>
<dbReference type="Gene3D" id="3.40.50.2000">
    <property type="entry name" value="Glycogen Phosphorylase B"/>
    <property type="match status" value="1"/>
</dbReference>
<protein>
    <recommendedName>
        <fullName evidence="1">Glycosyltransferase subfamily 4-like N-terminal domain-containing protein</fullName>
    </recommendedName>
</protein>
<dbReference type="GO" id="GO:0016757">
    <property type="term" value="F:glycosyltransferase activity"/>
    <property type="evidence" value="ECO:0007669"/>
    <property type="project" value="UniProtKB-ARBA"/>
</dbReference>